<dbReference type="InterPro" id="IPR000253">
    <property type="entry name" value="FHA_dom"/>
</dbReference>
<feature type="region of interest" description="Disordered" evidence="1">
    <location>
        <begin position="583"/>
        <end position="896"/>
    </location>
</feature>
<accession>A0ABD6EPE6</accession>
<feature type="compositionally biased region" description="Basic and acidic residues" evidence="1">
    <location>
        <begin position="548"/>
        <end position="560"/>
    </location>
</feature>
<feature type="compositionally biased region" description="Polar residues" evidence="1">
    <location>
        <begin position="844"/>
        <end position="854"/>
    </location>
</feature>
<feature type="compositionally biased region" description="Acidic residues" evidence="1">
    <location>
        <begin position="770"/>
        <end position="782"/>
    </location>
</feature>
<dbReference type="EMBL" id="JBGFUD010004961">
    <property type="protein sequence ID" value="MFH4980034.1"/>
    <property type="molecule type" value="Genomic_DNA"/>
</dbReference>
<dbReference type="SUPFAM" id="SSF49879">
    <property type="entry name" value="SMAD/FHA domain"/>
    <property type="match status" value="1"/>
</dbReference>
<feature type="compositionally biased region" description="Low complexity" evidence="1">
    <location>
        <begin position="504"/>
        <end position="522"/>
    </location>
</feature>
<sequence>MIREMFQLRRLNVGCDSRAPSAGSDEEVILLLETTKIGRNPEAVDVVLTSTVHSNMISRVHSTIEARQEKGRIAYYLVDKSLNGTYINDYRAKDGPTELKPGDIIKFGHINGAAIKPGCHGPQHSAEFTFVFEKATHMRSPQRRPITIVGCARNSESSGLYSQGLAGDTRGLHSRFPLPTTTVELPGWQSAAAGSSPANPTFYNLQRFPGYYPTPFSNLGHHYLPNFWQAPAAAWQQQSAAVQQLQQQQLQQRQQQQQQQQQPSQQQKRHQGLTPQIERLADSSWMDPNGSTMNFASLNTQAVGNTVNPLQSSNVAVQQNMTTQQLTSLQAASGAATNAPSVPAFPSNLAPAVMPAGADLLTSAFAQRMYQQASNVPSSSASSNTASSSIAGSFNGGMMGELNSMPSAAQSACAVSLSGFCSQNDASRLKSSQISTTSTTDLATTSTKSEDVKRMECDSSVPSPPKSQPHYPSVKSQHLDQNIAVPLRANHPSASISSAIPSSVQASLPTTSPSAVPSSTSAIPFPSNARSPKLEEATQTTVSLQKGNMKDSSKKEKIPDPVESSCMGSTSLASHNVLSVAGTPSTTAASSVPRSRSPHNSPKRRGHGHSESSRSCSRSESPPAVNCCKPSPKRHRKSNEVARLLNDLTEGAWMRYARRSGKKKTASSSLTRGRHDTYQDEISSKSSHSSAESDSEYGQKRGKARTSKKKKNEEESISDPEVVERGTWSAGRAAARRNKKSQDRSVTVKKSKPLKKSVALSKVSNAAVINEDDGSEDDSFDEEKERPLVYHRGRKRKGTTRKKASSSSSDSSSVVGSSSSEYSESLSPPPRKRIITQRKVGTAPVSSSLQTTKGKQALTKKSKKRGRPVKRKASTAKRKAGAKRRKAASSSSEESSGIVLFLFLHA</sequence>
<feature type="compositionally biased region" description="Basic and acidic residues" evidence="1">
    <location>
        <begin position="448"/>
        <end position="457"/>
    </location>
</feature>
<evidence type="ECO:0000313" key="4">
    <source>
        <dbReference type="Proteomes" id="UP001608902"/>
    </source>
</evidence>
<feature type="compositionally biased region" description="Low complexity" evidence="1">
    <location>
        <begin position="255"/>
        <end position="266"/>
    </location>
</feature>
<dbReference type="Proteomes" id="UP001608902">
    <property type="component" value="Unassembled WGS sequence"/>
</dbReference>
<feature type="compositionally biased region" description="Basic residues" evidence="1">
    <location>
        <begin position="700"/>
        <end position="710"/>
    </location>
</feature>
<dbReference type="InterPro" id="IPR008984">
    <property type="entry name" value="SMAD_FHA_dom_sf"/>
</dbReference>
<feature type="compositionally biased region" description="Low complexity" evidence="1">
    <location>
        <begin position="435"/>
        <end position="447"/>
    </location>
</feature>
<dbReference type="SMART" id="SM00240">
    <property type="entry name" value="FHA"/>
    <property type="match status" value="1"/>
</dbReference>
<feature type="compositionally biased region" description="Polar residues" evidence="1">
    <location>
        <begin position="583"/>
        <end position="600"/>
    </location>
</feature>
<proteinExistence type="predicted"/>
<feature type="compositionally biased region" description="Basic residues" evidence="1">
    <location>
        <begin position="858"/>
        <end position="887"/>
    </location>
</feature>
<dbReference type="AlphaFoldDB" id="A0ABD6EPE6"/>
<comment type="caution">
    <text evidence="3">The sequence shown here is derived from an EMBL/GenBank/DDBJ whole genome shotgun (WGS) entry which is preliminary data.</text>
</comment>
<name>A0ABD6EPE6_9BILA</name>
<dbReference type="Gene3D" id="2.60.200.20">
    <property type="match status" value="1"/>
</dbReference>
<organism evidence="3 4">
    <name type="scientific">Gnathostoma spinigerum</name>
    <dbReference type="NCBI Taxonomy" id="75299"/>
    <lineage>
        <taxon>Eukaryota</taxon>
        <taxon>Metazoa</taxon>
        <taxon>Ecdysozoa</taxon>
        <taxon>Nematoda</taxon>
        <taxon>Chromadorea</taxon>
        <taxon>Rhabditida</taxon>
        <taxon>Spirurina</taxon>
        <taxon>Gnathostomatomorpha</taxon>
        <taxon>Gnathostomatoidea</taxon>
        <taxon>Gnathostomatidae</taxon>
        <taxon>Gnathostoma</taxon>
    </lineage>
</organism>
<feature type="region of interest" description="Disordered" evidence="1">
    <location>
        <begin position="255"/>
        <end position="274"/>
    </location>
</feature>
<feature type="region of interest" description="Disordered" evidence="1">
    <location>
        <begin position="428"/>
        <end position="477"/>
    </location>
</feature>
<feature type="compositionally biased region" description="Low complexity" evidence="1">
    <location>
        <begin position="805"/>
        <end position="826"/>
    </location>
</feature>
<dbReference type="PROSITE" id="PS50006">
    <property type="entry name" value="FHA_DOMAIN"/>
    <property type="match status" value="1"/>
</dbReference>
<feature type="compositionally biased region" description="Polar residues" evidence="1">
    <location>
        <begin position="537"/>
        <end position="546"/>
    </location>
</feature>
<evidence type="ECO:0000259" key="2">
    <source>
        <dbReference type="PROSITE" id="PS50006"/>
    </source>
</evidence>
<feature type="compositionally biased region" description="Basic residues" evidence="1">
    <location>
        <begin position="656"/>
        <end position="665"/>
    </location>
</feature>
<gene>
    <name evidence="3" type="ORF">AB6A40_006743</name>
</gene>
<feature type="compositionally biased region" description="Basic residues" evidence="1">
    <location>
        <begin position="789"/>
        <end position="804"/>
    </location>
</feature>
<feature type="region of interest" description="Disordered" evidence="1">
    <location>
        <begin position="504"/>
        <end position="569"/>
    </location>
</feature>
<keyword evidence="4" id="KW-1185">Reference proteome</keyword>
<dbReference type="CDD" id="cd22685">
    <property type="entry name" value="FHA_TCF19"/>
    <property type="match status" value="1"/>
</dbReference>
<protein>
    <recommendedName>
        <fullName evidence="2">FHA domain-containing protein</fullName>
    </recommendedName>
</protein>
<reference evidence="3 4" key="1">
    <citation type="submission" date="2024-08" db="EMBL/GenBank/DDBJ databases">
        <title>Gnathostoma spinigerum genome.</title>
        <authorList>
            <person name="Gonzalez-Bertolin B."/>
            <person name="Monzon S."/>
            <person name="Zaballos A."/>
            <person name="Jimenez P."/>
            <person name="Dekumyoy P."/>
            <person name="Varona S."/>
            <person name="Cuesta I."/>
            <person name="Sumanam S."/>
            <person name="Adisakwattana P."/>
            <person name="Gasser R.B."/>
            <person name="Hernandez-Gonzalez A."/>
            <person name="Young N.D."/>
            <person name="Perteguer M.J."/>
        </authorList>
    </citation>
    <scope>NUCLEOTIDE SEQUENCE [LARGE SCALE GENOMIC DNA]</scope>
    <source>
        <strain evidence="3">AL3</strain>
        <tissue evidence="3">Liver</tissue>
    </source>
</reference>
<evidence type="ECO:0000256" key="1">
    <source>
        <dbReference type="SAM" id="MobiDB-lite"/>
    </source>
</evidence>
<evidence type="ECO:0000313" key="3">
    <source>
        <dbReference type="EMBL" id="MFH4980034.1"/>
    </source>
</evidence>
<dbReference type="Pfam" id="PF00498">
    <property type="entry name" value="FHA"/>
    <property type="match status" value="1"/>
</dbReference>
<feature type="domain" description="FHA" evidence="2">
    <location>
        <begin position="35"/>
        <end position="92"/>
    </location>
</feature>